<reference evidence="2" key="1">
    <citation type="submission" date="2020-02" db="EMBL/GenBank/DDBJ databases">
        <authorList>
            <person name="Fillo S."/>
            <person name="Giordani F."/>
            <person name="Tonon E."/>
            <person name="Drigo I."/>
            <person name="Anselmo A."/>
            <person name="Fortunato A."/>
            <person name="Bano L."/>
            <person name="Lista F."/>
        </authorList>
    </citation>
    <scope>NUCLEOTIDE SEQUENCE</scope>
    <source>
        <strain evidence="2">IZSVe-TV_9877_3_12</strain>
    </source>
</reference>
<proteinExistence type="predicted"/>
<comment type="caution">
    <text evidence="2">The sequence shown here is derived from an EMBL/GenBank/DDBJ whole genome shotgun (WGS) entry which is preliminary data.</text>
</comment>
<dbReference type="InterPro" id="IPR058869">
    <property type="entry name" value="YqzN_YkzM"/>
</dbReference>
<feature type="domain" description="YqzN/YkzM" evidence="1">
    <location>
        <begin position="17"/>
        <end position="67"/>
    </location>
</feature>
<dbReference type="Proteomes" id="UP000813637">
    <property type="component" value="Unassembled WGS sequence"/>
</dbReference>
<reference evidence="2" key="2">
    <citation type="journal article" date="2021" name="Microorganisms">
        <title>Extensive Genome Exploration of Clostridium botulinum Group III Field Strains.</title>
        <authorList>
            <person name="Fillo S."/>
            <person name="Giordani F."/>
            <person name="Tonon E."/>
            <person name="Drigo I."/>
            <person name="Anselmo A."/>
            <person name="Fortunato A."/>
            <person name="Lista F."/>
            <person name="Bano L."/>
        </authorList>
    </citation>
    <scope>NUCLEOTIDE SEQUENCE</scope>
    <source>
        <strain evidence="2">IZSVe-TV_9877_3_12</strain>
    </source>
</reference>
<protein>
    <recommendedName>
        <fullName evidence="1">YqzN/YkzM domain-containing protein</fullName>
    </recommendedName>
</protein>
<accession>A0A9Q3Z0Z5</accession>
<dbReference type="AlphaFoldDB" id="A0A9Q3Z0Z5"/>
<organism evidence="2 3">
    <name type="scientific">Clostridium botulinum C</name>
    <dbReference type="NCBI Taxonomy" id="36828"/>
    <lineage>
        <taxon>Bacteria</taxon>
        <taxon>Bacillati</taxon>
        <taxon>Bacillota</taxon>
        <taxon>Clostridia</taxon>
        <taxon>Eubacteriales</taxon>
        <taxon>Clostridiaceae</taxon>
        <taxon>Clostridium</taxon>
    </lineage>
</organism>
<evidence type="ECO:0000259" key="1">
    <source>
        <dbReference type="Pfam" id="PF26160"/>
    </source>
</evidence>
<evidence type="ECO:0000313" key="3">
    <source>
        <dbReference type="Proteomes" id="UP000813637"/>
    </source>
</evidence>
<dbReference type="RefSeq" id="WP_153246420.1">
    <property type="nucleotide sequence ID" value="NZ_JAAMYB010000015.1"/>
</dbReference>
<gene>
    <name evidence="2" type="ORF">G8S53_10475</name>
</gene>
<dbReference type="Pfam" id="PF26160">
    <property type="entry name" value="YqzN_YkzM"/>
    <property type="match status" value="1"/>
</dbReference>
<name>A0A9Q3Z0Z5_CLOBO</name>
<evidence type="ECO:0000313" key="2">
    <source>
        <dbReference type="EMBL" id="MCD3195700.1"/>
    </source>
</evidence>
<dbReference type="EMBL" id="JAAMYB010000015">
    <property type="protein sequence ID" value="MCD3195700.1"/>
    <property type="molecule type" value="Genomic_DNA"/>
</dbReference>
<sequence>MSEEQKVTTKKVTQPVEKYSVQDLIENCEALTGYKKEVAVGALFNSKEDEMSKDDFKKAITNFLKKEVK</sequence>